<evidence type="ECO:0000313" key="2">
    <source>
        <dbReference type="EMBL" id="RMB09058.1"/>
    </source>
</evidence>
<reference evidence="1 4" key="2">
    <citation type="submission" date="2018-07" db="EMBL/GenBank/DDBJ databases">
        <title>Genome sequences of Haloplanus aerogenes JCM 16430T.</title>
        <authorList>
            <person name="Kim Y.B."/>
            <person name="Roh S.W."/>
        </authorList>
    </citation>
    <scope>NUCLEOTIDE SEQUENCE [LARGE SCALE GENOMIC DNA]</scope>
    <source>
        <strain evidence="1 4">JCM 16430</strain>
    </source>
</reference>
<evidence type="ECO:0000313" key="3">
    <source>
        <dbReference type="Proteomes" id="UP000277326"/>
    </source>
</evidence>
<name>A0A3M0CHI4_9EURY</name>
<gene>
    <name evidence="2" type="ORF">ATH50_3428</name>
    <name evidence="1" type="ORF">DU502_16365</name>
</gene>
<reference evidence="2" key="3">
    <citation type="submission" date="2018-10" db="EMBL/GenBank/DDBJ databases">
        <authorList>
            <person name="Whitman W."/>
            <person name="Huntemann M."/>
            <person name="Clum A."/>
            <person name="Pillay M."/>
            <person name="Palaniappan K."/>
            <person name="Varghese N."/>
            <person name="Mikhailova N."/>
            <person name="Stamatis D."/>
            <person name="Reddy T."/>
            <person name="Daum C."/>
            <person name="Shapiro N."/>
            <person name="Ivanova N."/>
            <person name="Kyrpides N."/>
            <person name="Woyke T."/>
        </authorList>
    </citation>
    <scope>NUCLEOTIDE SEQUENCE</scope>
    <source>
        <strain evidence="2">CGMCC 1.10124</strain>
    </source>
</reference>
<dbReference type="InterPro" id="IPR036390">
    <property type="entry name" value="WH_DNA-bd_sf"/>
</dbReference>
<dbReference type="SUPFAM" id="SSF46785">
    <property type="entry name" value="Winged helix' DNA-binding domain"/>
    <property type="match status" value="1"/>
</dbReference>
<dbReference type="EMBL" id="CP034145">
    <property type="protein sequence ID" value="AZH26851.1"/>
    <property type="molecule type" value="Genomic_DNA"/>
</dbReference>
<dbReference type="AlphaFoldDB" id="A0A3M0CHI4"/>
<sequence length="91" mass="10566">MRKPAEWMVYADERILEFLSEYGNHQPAQIADRMSELGESLQYHRKYVGKRCRILTQYGLLENLGNGVYAITESGEEYLDGELDAQTLHRV</sequence>
<evidence type="ECO:0000313" key="1">
    <source>
        <dbReference type="EMBL" id="AZH26851.1"/>
    </source>
</evidence>
<dbReference type="Proteomes" id="UP000282007">
    <property type="component" value="Chromosome"/>
</dbReference>
<dbReference type="Proteomes" id="UP000277326">
    <property type="component" value="Unassembled WGS sequence"/>
</dbReference>
<keyword evidence="4" id="KW-1185">Reference proteome</keyword>
<reference evidence="2 3" key="1">
    <citation type="journal article" date="2015" name="Stand. Genomic Sci.">
        <title>Genomic Encyclopedia of Bacterial and Archaeal Type Strains, Phase III: the genomes of soil and plant-associated and newly described type strains.</title>
        <authorList>
            <person name="Whitman W.B."/>
            <person name="Woyke T."/>
            <person name="Klenk H.P."/>
            <person name="Zhou Y."/>
            <person name="Lilburn T.G."/>
            <person name="Beck B.J."/>
            <person name="De Vos P."/>
            <person name="Vandamme P."/>
            <person name="Eisen J.A."/>
            <person name="Garrity G."/>
            <person name="Hugenholtz P."/>
            <person name="Kyrpides N.C."/>
        </authorList>
    </citation>
    <scope>NUCLEOTIDE SEQUENCE [LARGE SCALE GENOMIC DNA]</scope>
    <source>
        <strain evidence="2 3">CGMCC 1.10124</strain>
    </source>
</reference>
<dbReference type="Gene3D" id="1.10.10.10">
    <property type="entry name" value="Winged helix-like DNA-binding domain superfamily/Winged helix DNA-binding domain"/>
    <property type="match status" value="1"/>
</dbReference>
<dbReference type="InterPro" id="IPR036388">
    <property type="entry name" value="WH-like_DNA-bd_sf"/>
</dbReference>
<organism evidence="2 3">
    <name type="scientific">Haloplanus aerogenes</name>
    <dbReference type="NCBI Taxonomy" id="660522"/>
    <lineage>
        <taxon>Archaea</taxon>
        <taxon>Methanobacteriati</taxon>
        <taxon>Methanobacteriota</taxon>
        <taxon>Stenosarchaea group</taxon>
        <taxon>Halobacteria</taxon>
        <taxon>Halobacteriales</taxon>
        <taxon>Haloferacaceae</taxon>
        <taxon>Haloplanus</taxon>
    </lineage>
</organism>
<accession>A0A3M0CHI4</accession>
<dbReference type="KEGG" id="haer:DU502_16365"/>
<protein>
    <submittedName>
        <fullName evidence="1">Phage repressor protein</fullName>
    </submittedName>
</protein>
<proteinExistence type="predicted"/>
<dbReference type="EMBL" id="REFS01000009">
    <property type="protein sequence ID" value="RMB09058.1"/>
    <property type="molecule type" value="Genomic_DNA"/>
</dbReference>
<evidence type="ECO:0000313" key="4">
    <source>
        <dbReference type="Proteomes" id="UP000282007"/>
    </source>
</evidence>